<keyword evidence="2" id="KW-0472">Membrane</keyword>
<dbReference type="EMBL" id="JASBNA010000010">
    <property type="protein sequence ID" value="KAK7688551.1"/>
    <property type="molecule type" value="Genomic_DNA"/>
</dbReference>
<feature type="compositionally biased region" description="Low complexity" evidence="1">
    <location>
        <begin position="87"/>
        <end position="100"/>
    </location>
</feature>
<feature type="region of interest" description="Disordered" evidence="1">
    <location>
        <begin position="132"/>
        <end position="156"/>
    </location>
</feature>
<keyword evidence="4" id="KW-1185">Reference proteome</keyword>
<evidence type="ECO:0000313" key="3">
    <source>
        <dbReference type="EMBL" id="KAK7688551.1"/>
    </source>
</evidence>
<dbReference type="Proteomes" id="UP001385951">
    <property type="component" value="Unassembled WGS sequence"/>
</dbReference>
<organism evidence="3 4">
    <name type="scientific">Cerrena zonata</name>
    <dbReference type="NCBI Taxonomy" id="2478898"/>
    <lineage>
        <taxon>Eukaryota</taxon>
        <taxon>Fungi</taxon>
        <taxon>Dikarya</taxon>
        <taxon>Basidiomycota</taxon>
        <taxon>Agaricomycotina</taxon>
        <taxon>Agaricomycetes</taxon>
        <taxon>Polyporales</taxon>
        <taxon>Cerrenaceae</taxon>
        <taxon>Cerrena</taxon>
    </lineage>
</organism>
<evidence type="ECO:0000313" key="4">
    <source>
        <dbReference type="Proteomes" id="UP001385951"/>
    </source>
</evidence>
<keyword evidence="2" id="KW-0812">Transmembrane</keyword>
<accession>A0AAW0G5B8</accession>
<evidence type="ECO:0000256" key="1">
    <source>
        <dbReference type="SAM" id="MobiDB-lite"/>
    </source>
</evidence>
<feature type="region of interest" description="Disordered" evidence="1">
    <location>
        <begin position="87"/>
        <end position="109"/>
    </location>
</feature>
<proteinExistence type="predicted"/>
<name>A0AAW0G5B8_9APHY</name>
<feature type="compositionally biased region" description="Polar residues" evidence="1">
    <location>
        <begin position="138"/>
        <end position="150"/>
    </location>
</feature>
<comment type="caution">
    <text evidence="3">The sequence shown here is derived from an EMBL/GenBank/DDBJ whole genome shotgun (WGS) entry which is preliminary data.</text>
</comment>
<gene>
    <name evidence="3" type="ORF">QCA50_008089</name>
</gene>
<reference evidence="3 4" key="1">
    <citation type="submission" date="2022-09" db="EMBL/GenBank/DDBJ databases">
        <authorList>
            <person name="Palmer J.M."/>
        </authorList>
    </citation>
    <scope>NUCLEOTIDE SEQUENCE [LARGE SCALE GENOMIC DNA]</scope>
    <source>
        <strain evidence="3 4">DSM 7382</strain>
    </source>
</reference>
<dbReference type="AlphaFoldDB" id="A0AAW0G5B8"/>
<keyword evidence="2" id="KW-1133">Transmembrane helix</keyword>
<feature type="transmembrane region" description="Helical" evidence="2">
    <location>
        <begin position="15"/>
        <end position="39"/>
    </location>
</feature>
<evidence type="ECO:0000256" key="2">
    <source>
        <dbReference type="SAM" id="Phobius"/>
    </source>
</evidence>
<protein>
    <submittedName>
        <fullName evidence="3">Uncharacterized protein</fullName>
    </submittedName>
</protein>
<sequence>MASDNSMPTQHHTNVGVIVGATVGGIVFIVIILVTAILVMRRQRGHTHGGMAYDRGHMSFNGTHESAIYSTASHTITPFTQGSPATYSSVYSSPPASVPSRIPNASEQESIPELVDRLNQAVAAQPTFNAPPEYATVAGNQAPSRPTVTITGKRRS</sequence>